<dbReference type="Proteomes" id="UP000789366">
    <property type="component" value="Unassembled WGS sequence"/>
</dbReference>
<gene>
    <name evidence="1" type="ORF">SPELUC_LOCUS6418</name>
</gene>
<accession>A0ACA9MC98</accession>
<evidence type="ECO:0000313" key="1">
    <source>
        <dbReference type="EMBL" id="CAG8582374.1"/>
    </source>
</evidence>
<protein>
    <submittedName>
        <fullName evidence="1">11033_t:CDS:1</fullName>
    </submittedName>
</protein>
<sequence>MSQGGHFGSQVTRYEPVPFELPDSQSSTTTTTTTIYRGTGTPTTTTTTVRETGTPTVRETGTPTVRETGTPTTTSTTTTAHEYFGGQDIRSTPTTTSTFTTHEYLGSPGGTHVIRTVRDASGEVTEQHTQEFQGEPQSDVHAHTSRTEETHRIPGGTETIITTETIETETETEYEESSQTQTFSHTKTNK</sequence>
<evidence type="ECO:0000313" key="2">
    <source>
        <dbReference type="Proteomes" id="UP000789366"/>
    </source>
</evidence>
<name>A0ACA9MC98_9GLOM</name>
<dbReference type="EMBL" id="CAJVPW010007557">
    <property type="protein sequence ID" value="CAG8582374.1"/>
    <property type="molecule type" value="Genomic_DNA"/>
</dbReference>
<proteinExistence type="predicted"/>
<comment type="caution">
    <text evidence="1">The sequence shown here is derived from an EMBL/GenBank/DDBJ whole genome shotgun (WGS) entry which is preliminary data.</text>
</comment>
<reference evidence="1" key="1">
    <citation type="submission" date="2021-06" db="EMBL/GenBank/DDBJ databases">
        <authorList>
            <person name="Kallberg Y."/>
            <person name="Tangrot J."/>
            <person name="Rosling A."/>
        </authorList>
    </citation>
    <scope>NUCLEOTIDE SEQUENCE</scope>
    <source>
        <strain evidence="1">28 12/20/2015</strain>
    </source>
</reference>
<organism evidence="1 2">
    <name type="scientific">Cetraspora pellucida</name>
    <dbReference type="NCBI Taxonomy" id="1433469"/>
    <lineage>
        <taxon>Eukaryota</taxon>
        <taxon>Fungi</taxon>
        <taxon>Fungi incertae sedis</taxon>
        <taxon>Mucoromycota</taxon>
        <taxon>Glomeromycotina</taxon>
        <taxon>Glomeromycetes</taxon>
        <taxon>Diversisporales</taxon>
        <taxon>Gigasporaceae</taxon>
        <taxon>Cetraspora</taxon>
    </lineage>
</organism>
<keyword evidence="2" id="KW-1185">Reference proteome</keyword>